<evidence type="ECO:0000313" key="12">
    <source>
        <dbReference type="EMBL" id="KIA75369.1"/>
    </source>
</evidence>
<feature type="repeat" description="Solcar" evidence="10">
    <location>
        <begin position="212"/>
        <end position="296"/>
    </location>
</feature>
<feature type="repeat" description="Solcar" evidence="10">
    <location>
        <begin position="14"/>
        <end position="102"/>
    </location>
</feature>
<evidence type="ECO:0000256" key="8">
    <source>
        <dbReference type="ARBA" id="ARBA00023128"/>
    </source>
</evidence>
<keyword evidence="7" id="KW-1133">Transmembrane helix</keyword>
<comment type="subcellular location">
    <subcellularLocation>
        <location evidence="1">Mitochondrion inner membrane</location>
        <topology evidence="1">Multi-pass membrane protein</topology>
    </subcellularLocation>
</comment>
<organism evidence="12 13">
    <name type="scientific">Aspergillus ustus</name>
    <dbReference type="NCBI Taxonomy" id="40382"/>
    <lineage>
        <taxon>Eukaryota</taxon>
        <taxon>Fungi</taxon>
        <taxon>Dikarya</taxon>
        <taxon>Ascomycota</taxon>
        <taxon>Pezizomycotina</taxon>
        <taxon>Eurotiomycetes</taxon>
        <taxon>Eurotiomycetidae</taxon>
        <taxon>Eurotiales</taxon>
        <taxon>Aspergillaceae</taxon>
        <taxon>Aspergillus</taxon>
        <taxon>Aspergillus subgen. Nidulantes</taxon>
    </lineage>
</organism>
<keyword evidence="3 11" id="KW-0813">Transport</keyword>
<comment type="similarity">
    <text evidence="2 11">Belongs to the mitochondrial carrier (TC 2.A.29) family.</text>
</comment>
<dbReference type="Pfam" id="PF00153">
    <property type="entry name" value="Mito_carr"/>
    <property type="match status" value="3"/>
</dbReference>
<keyword evidence="6" id="KW-0999">Mitochondrion inner membrane</keyword>
<evidence type="ECO:0000256" key="4">
    <source>
        <dbReference type="ARBA" id="ARBA00022692"/>
    </source>
</evidence>
<keyword evidence="9 10" id="KW-0472">Membrane</keyword>
<dbReference type="EMBL" id="JOMC01000206">
    <property type="protein sequence ID" value="KIA75369.1"/>
    <property type="molecule type" value="Genomic_DNA"/>
</dbReference>
<dbReference type="Gene3D" id="1.50.40.10">
    <property type="entry name" value="Mitochondrial carrier domain"/>
    <property type="match status" value="1"/>
</dbReference>
<accession>A0A0C1EFD4</accession>
<evidence type="ECO:0000256" key="6">
    <source>
        <dbReference type="ARBA" id="ARBA00022792"/>
    </source>
</evidence>
<dbReference type="GO" id="GO:0006843">
    <property type="term" value="P:mitochondrial citrate transmembrane transport"/>
    <property type="evidence" value="ECO:0007669"/>
    <property type="project" value="TreeGrafter"/>
</dbReference>
<dbReference type="PANTHER" id="PTHR45788">
    <property type="entry name" value="SUCCINATE/FUMARATE MITOCHONDRIAL TRANSPORTER-RELATED"/>
    <property type="match status" value="1"/>
</dbReference>
<name>A0A0C1EFD4_ASPUT</name>
<keyword evidence="5" id="KW-0677">Repeat</keyword>
<feature type="repeat" description="Solcar" evidence="10">
    <location>
        <begin position="113"/>
        <end position="202"/>
    </location>
</feature>
<comment type="caution">
    <text evidence="12">The sequence shown here is derived from an EMBL/GenBank/DDBJ whole genome shotgun (WGS) entry which is preliminary data.</text>
</comment>
<dbReference type="GO" id="GO:0071913">
    <property type="term" value="F:citrate secondary active transmembrane transporter activity"/>
    <property type="evidence" value="ECO:0007669"/>
    <property type="project" value="TreeGrafter"/>
</dbReference>
<dbReference type="GO" id="GO:0005743">
    <property type="term" value="C:mitochondrial inner membrane"/>
    <property type="evidence" value="ECO:0007669"/>
    <property type="project" value="UniProtKB-SubCell"/>
</dbReference>
<evidence type="ECO:0000313" key="13">
    <source>
        <dbReference type="Proteomes" id="UP000053475"/>
    </source>
</evidence>
<dbReference type="InterPro" id="IPR002067">
    <property type="entry name" value="MCP"/>
</dbReference>
<evidence type="ECO:0000256" key="3">
    <source>
        <dbReference type="ARBA" id="ARBA00022448"/>
    </source>
</evidence>
<evidence type="ECO:0000256" key="10">
    <source>
        <dbReference type="PROSITE-ProRule" id="PRU00282"/>
    </source>
</evidence>
<evidence type="ECO:0000256" key="9">
    <source>
        <dbReference type="ARBA" id="ARBA00023136"/>
    </source>
</evidence>
<keyword evidence="13" id="KW-1185">Reference proteome</keyword>
<evidence type="ECO:0000256" key="11">
    <source>
        <dbReference type="RuleBase" id="RU000488"/>
    </source>
</evidence>
<protein>
    <submittedName>
        <fullName evidence="12">Uncharacterized protein</fullName>
    </submittedName>
</protein>
<evidence type="ECO:0000256" key="7">
    <source>
        <dbReference type="ARBA" id="ARBA00022989"/>
    </source>
</evidence>
<dbReference type="PROSITE" id="PS50920">
    <property type="entry name" value="SOLCAR"/>
    <property type="match status" value="3"/>
</dbReference>
<dbReference type="PRINTS" id="PR00926">
    <property type="entry name" value="MITOCARRIER"/>
</dbReference>
<dbReference type="InterPro" id="IPR023395">
    <property type="entry name" value="MCP_dom_sf"/>
</dbReference>
<keyword evidence="4 10" id="KW-0812">Transmembrane</keyword>
<evidence type="ECO:0000256" key="5">
    <source>
        <dbReference type="ARBA" id="ARBA00022737"/>
    </source>
</evidence>
<dbReference type="InterPro" id="IPR049563">
    <property type="entry name" value="TXTP-like"/>
</dbReference>
<sequence length="298" mass="31831">MEHKTRLQHQSCAPAIGTKLLAGGIAGATETVITYPFEFIKTLRQLPGRNGSSPQSSYFSQFRSTISAHGISGAYAGCTALAASNALKASVRFFTFSSTKEWLRTLGPFTENTATVLAGVTAGTAESILVVTPAEALKTRMIEANRLDSRTGARPPSIASMATQIIETEGVRAFWRGTAPVVGKQAVNSGVRFTTFGMLQGEAARRWPDAAGTVATTLVIGALSGIATVYASMPFDNIKTRIQSATHMRQSMLNCAVEIARNEGVTAFWRGTTPRLIRLMLSSGITFTVYEQVVQTIG</sequence>
<dbReference type="PANTHER" id="PTHR45788:SF4">
    <property type="entry name" value="TRICARBOXYLATE TRANSPORT PROTEIN, MITOCHONDRIAL"/>
    <property type="match status" value="1"/>
</dbReference>
<dbReference type="AlphaFoldDB" id="A0A0C1EFD4"/>
<keyword evidence="8" id="KW-0496">Mitochondrion</keyword>
<gene>
    <name evidence="12" type="ORF">HK57_00152</name>
</gene>
<proteinExistence type="inferred from homology"/>
<dbReference type="InterPro" id="IPR018108">
    <property type="entry name" value="MCP_transmembrane"/>
</dbReference>
<dbReference type="SUPFAM" id="SSF103506">
    <property type="entry name" value="Mitochondrial carrier"/>
    <property type="match status" value="1"/>
</dbReference>
<evidence type="ECO:0000256" key="2">
    <source>
        <dbReference type="ARBA" id="ARBA00006375"/>
    </source>
</evidence>
<dbReference type="Proteomes" id="UP000053475">
    <property type="component" value="Unassembled WGS sequence"/>
</dbReference>
<reference evidence="12 13" key="1">
    <citation type="submission" date="2014-11" db="EMBL/GenBank/DDBJ databases">
        <title>Genomics derived discovery of secondary metabolites biosynthetic gene clusters in Aspergillus ustus.</title>
        <authorList>
            <person name="Pi B."/>
            <person name="Dai F."/>
            <person name="Song X."/>
            <person name="Zhu C."/>
            <person name="Li H."/>
            <person name="Yu D."/>
        </authorList>
    </citation>
    <scope>NUCLEOTIDE SEQUENCE [LARGE SCALE GENOMIC DNA]</scope>
    <source>
        <strain evidence="12 13">3.3904</strain>
    </source>
</reference>
<evidence type="ECO:0000256" key="1">
    <source>
        <dbReference type="ARBA" id="ARBA00004448"/>
    </source>
</evidence>